<sequence length="62" mass="7247">MYANIKPAMFGHMKIYDCNLCDSRKEEQTNTLQIEGVELFICDDCLQELNRKIVDHLAEKNL</sequence>
<dbReference type="RefSeq" id="WP_021434527.1">
    <property type="nucleotide sequence ID" value="NZ_AVNC01000023.1"/>
</dbReference>
<dbReference type="Proteomes" id="UP000015688">
    <property type="component" value="Unassembled WGS sequence"/>
</dbReference>
<proteinExistence type="predicted"/>
<protein>
    <submittedName>
        <fullName evidence="1">Uncharacterized protein</fullName>
    </submittedName>
</protein>
<gene>
    <name evidence="1" type="ORF">C672_3605</name>
</gene>
<evidence type="ECO:0000313" key="2">
    <source>
        <dbReference type="Proteomes" id="UP000015688"/>
    </source>
</evidence>
<reference evidence="1 2" key="1">
    <citation type="submission" date="2013-06" db="EMBL/GenBank/DDBJ databases">
        <authorList>
            <person name="Walk S."/>
            <person name="Aronoff D."/>
            <person name="Young V.Y."/>
            <person name="Marsh J."/>
            <person name="Harrison L."/>
            <person name="Daugherty S.C."/>
            <person name="Shefchek K.A."/>
            <person name="Hine E.E."/>
            <person name="Tallon L.J."/>
            <person name="Sadzewicz L.K."/>
            <person name="Rasko D.A."/>
        </authorList>
    </citation>
    <scope>NUCLEOTIDE SEQUENCE [LARGE SCALE GENOMIC DNA]</scope>
    <source>
        <strain evidence="1 2">ATCC 638</strain>
    </source>
</reference>
<name>T4VG81_PARBF</name>
<comment type="caution">
    <text evidence="1">The sequence shown here is derived from an EMBL/GenBank/DDBJ whole genome shotgun (WGS) entry which is preliminary data.</text>
</comment>
<dbReference type="AlphaFoldDB" id="T4VG81"/>
<dbReference type="PATRIC" id="fig|1233171.3.peg.3472"/>
<organism evidence="1 2">
    <name type="scientific">Paraclostridium bifermentans ATCC 638 = DSM 14991</name>
    <dbReference type="NCBI Taxonomy" id="1233171"/>
    <lineage>
        <taxon>Bacteria</taxon>
        <taxon>Bacillati</taxon>
        <taxon>Bacillota</taxon>
        <taxon>Clostridia</taxon>
        <taxon>Peptostreptococcales</taxon>
        <taxon>Peptostreptococcaceae</taxon>
        <taxon>Paraclostridium</taxon>
    </lineage>
</organism>
<accession>T4VG81</accession>
<dbReference type="EMBL" id="AVNC01000023">
    <property type="protein sequence ID" value="EQK39771.1"/>
    <property type="molecule type" value="Genomic_DNA"/>
</dbReference>
<evidence type="ECO:0000313" key="1">
    <source>
        <dbReference type="EMBL" id="EQK39771.1"/>
    </source>
</evidence>